<keyword evidence="3" id="KW-1185">Reference proteome</keyword>
<organism evidence="2 3">
    <name type="scientific">Tanacetum coccineum</name>
    <dbReference type="NCBI Taxonomy" id="301880"/>
    <lineage>
        <taxon>Eukaryota</taxon>
        <taxon>Viridiplantae</taxon>
        <taxon>Streptophyta</taxon>
        <taxon>Embryophyta</taxon>
        <taxon>Tracheophyta</taxon>
        <taxon>Spermatophyta</taxon>
        <taxon>Magnoliopsida</taxon>
        <taxon>eudicotyledons</taxon>
        <taxon>Gunneridae</taxon>
        <taxon>Pentapetalae</taxon>
        <taxon>asterids</taxon>
        <taxon>campanulids</taxon>
        <taxon>Asterales</taxon>
        <taxon>Asteraceae</taxon>
        <taxon>Asteroideae</taxon>
        <taxon>Anthemideae</taxon>
        <taxon>Anthemidinae</taxon>
        <taxon>Tanacetum</taxon>
    </lineage>
</organism>
<sequence>MISSERLAIIIDSSQESLFALKLNYVGIFTESPGRSYVNGDFAYFDCIDIDEFSIHELNDMVKKLGFSSKTIMNYNFLKLDMNFDNGLYALGNDDDVRRMVEYIRLGYKRIDAYIEHDKTTVYTYIEAAYNAPSKKCVIMKLPNGGC</sequence>
<protein>
    <recommendedName>
        <fullName evidence="1">PB1-like domain-containing protein</fullName>
    </recommendedName>
</protein>
<gene>
    <name evidence="2" type="ORF">Tco_0750808</name>
</gene>
<dbReference type="InterPro" id="IPR058594">
    <property type="entry name" value="PB1-like_dom_pln"/>
</dbReference>
<feature type="domain" description="PB1-like" evidence="1">
    <location>
        <begin position="18"/>
        <end position="117"/>
    </location>
</feature>
<evidence type="ECO:0000313" key="3">
    <source>
        <dbReference type="Proteomes" id="UP001151760"/>
    </source>
</evidence>
<proteinExistence type="predicted"/>
<reference evidence="2" key="1">
    <citation type="journal article" date="2022" name="Int. J. Mol. Sci.">
        <title>Draft Genome of Tanacetum Coccineum: Genomic Comparison of Closely Related Tanacetum-Family Plants.</title>
        <authorList>
            <person name="Yamashiro T."/>
            <person name="Shiraishi A."/>
            <person name="Nakayama K."/>
            <person name="Satake H."/>
        </authorList>
    </citation>
    <scope>NUCLEOTIDE SEQUENCE</scope>
</reference>
<evidence type="ECO:0000259" key="1">
    <source>
        <dbReference type="Pfam" id="PF26130"/>
    </source>
</evidence>
<name>A0ABQ4Z5G6_9ASTR</name>
<reference evidence="2" key="2">
    <citation type="submission" date="2022-01" db="EMBL/GenBank/DDBJ databases">
        <authorList>
            <person name="Yamashiro T."/>
            <person name="Shiraishi A."/>
            <person name="Satake H."/>
            <person name="Nakayama K."/>
        </authorList>
    </citation>
    <scope>NUCLEOTIDE SEQUENCE</scope>
</reference>
<evidence type="ECO:0000313" key="2">
    <source>
        <dbReference type="EMBL" id="GJS84267.1"/>
    </source>
</evidence>
<dbReference type="Proteomes" id="UP001151760">
    <property type="component" value="Unassembled WGS sequence"/>
</dbReference>
<dbReference type="EMBL" id="BQNB010010961">
    <property type="protein sequence ID" value="GJS84267.1"/>
    <property type="molecule type" value="Genomic_DNA"/>
</dbReference>
<comment type="caution">
    <text evidence="2">The sequence shown here is derived from an EMBL/GenBank/DDBJ whole genome shotgun (WGS) entry which is preliminary data.</text>
</comment>
<accession>A0ABQ4Z5G6</accession>
<dbReference type="Pfam" id="PF26130">
    <property type="entry name" value="PB1-like"/>
    <property type="match status" value="1"/>
</dbReference>